<dbReference type="InterPro" id="IPR015421">
    <property type="entry name" value="PyrdxlP-dep_Trfase_major"/>
</dbReference>
<accession>A0ABS9NLY5</accession>
<keyword evidence="3" id="KW-0028">Amino-acid biosynthesis</keyword>
<dbReference type="SUPFAM" id="SSF53383">
    <property type="entry name" value="PLP-dependent transferases"/>
    <property type="match status" value="1"/>
</dbReference>
<dbReference type="InterPro" id="IPR015422">
    <property type="entry name" value="PyrdxlP-dep_Trfase_small"/>
</dbReference>
<dbReference type="Gene3D" id="3.90.1150.10">
    <property type="entry name" value="Aspartate Aminotransferase, domain 1"/>
    <property type="match status" value="1"/>
</dbReference>
<dbReference type="InterPro" id="IPR006234">
    <property type="entry name" value="O-succ-hSer_sulfhydrylase"/>
</dbReference>
<dbReference type="InterPro" id="IPR000277">
    <property type="entry name" value="Cys/Met-Metab_PyrdxlP-dep_enz"/>
</dbReference>
<dbReference type="NCBIfam" id="NF006003">
    <property type="entry name" value="PRK08133.1"/>
    <property type="match status" value="1"/>
</dbReference>
<dbReference type="CDD" id="cd00614">
    <property type="entry name" value="CGS_like"/>
    <property type="match status" value="1"/>
</dbReference>
<keyword evidence="6" id="KW-1185">Reference proteome</keyword>
<feature type="modified residue" description="N6-(pyridoxal phosphate)lysine" evidence="3">
    <location>
        <position position="208"/>
    </location>
</feature>
<comment type="function">
    <text evidence="3">Catalyzes the formation of L-homocysteine from O-succinyl-L-homoserine (OSHS) and hydrogen sulfide.</text>
</comment>
<dbReference type="Gene3D" id="3.40.640.10">
    <property type="entry name" value="Type I PLP-dependent aspartate aminotransferase-like (Major domain)"/>
    <property type="match status" value="1"/>
</dbReference>
<evidence type="ECO:0000313" key="5">
    <source>
        <dbReference type="EMBL" id="MCG6503343.1"/>
    </source>
</evidence>
<dbReference type="EC" id="2.5.1.-" evidence="3"/>
<dbReference type="HAMAP" id="MF_02056">
    <property type="entry name" value="MetZ"/>
    <property type="match status" value="1"/>
</dbReference>
<dbReference type="PANTHER" id="PTHR11808">
    <property type="entry name" value="TRANS-SULFURATION ENZYME FAMILY MEMBER"/>
    <property type="match status" value="1"/>
</dbReference>
<keyword evidence="2 3" id="KW-0663">Pyridoxal phosphate</keyword>
<comment type="catalytic activity">
    <reaction evidence="3">
        <text>O-succinyl-L-homoserine + hydrogen sulfide = L-homocysteine + succinate</text>
        <dbReference type="Rhea" id="RHEA:27826"/>
        <dbReference type="ChEBI" id="CHEBI:29919"/>
        <dbReference type="ChEBI" id="CHEBI:30031"/>
        <dbReference type="ChEBI" id="CHEBI:57661"/>
        <dbReference type="ChEBI" id="CHEBI:58199"/>
    </reaction>
</comment>
<dbReference type="Pfam" id="PF01053">
    <property type="entry name" value="Cys_Met_Meta_PP"/>
    <property type="match status" value="1"/>
</dbReference>
<evidence type="ECO:0000256" key="4">
    <source>
        <dbReference type="RuleBase" id="RU362118"/>
    </source>
</evidence>
<gene>
    <name evidence="3 5" type="primary">metZ</name>
    <name evidence="5" type="ORF">MB824_02370</name>
</gene>
<keyword evidence="3" id="KW-0808">Transferase</keyword>
<dbReference type="InterPro" id="IPR015424">
    <property type="entry name" value="PyrdxlP-dep_Trfase"/>
</dbReference>
<comment type="similarity">
    <text evidence="3">Belongs to the trans-sulfuration enzymes family. MetZ subfamily.</text>
</comment>
<comment type="pathway">
    <text evidence="3">Amino-acid biosynthesis; L-methionine biosynthesis via de novo pathway; L-homocysteine from O-succinyl-L-homoserine: step 1/1.</text>
</comment>
<sequence>MAQRKLHPQTLAIRGGKEQTGYKEHHQALFLTSSFMYDSAAESAAVFAKQQPGYTYSRTNNPTVSAYQTRIANLEGAEAGIATATGMAAIQAALLTFLNAGDHLVSSRSLFGTTAGFISGHVTRFGIDVSFVPQTDLDAWRAAIRPNTKMLFLETPSNPLGEVADLEALAALAHEHGALLVVDNCFCSPVVQQPLRFGADLSVQSATKAIDGHGRTLGGIVCGRAELINQIALYVNSAGLSISPFNAWMQLGGAETLFLRTAQQGQNALKIANWLRAQPKIGKVFYTGLSDHPQAKLVAKQQSGGGQVLAFEVVGGTEAAWKVIDAVEIFSKTANFGDVRSTITHPWTTTHGRMSAEDKTAAGISEGLIRISVGLEYVDDLIADLEQALAQL</sequence>
<proteinExistence type="inferred from homology"/>
<name>A0ABS9NLY5_9NEIS</name>
<evidence type="ECO:0000313" key="6">
    <source>
        <dbReference type="Proteomes" id="UP001298424"/>
    </source>
</evidence>
<dbReference type="PIRSF" id="PIRSF001434">
    <property type="entry name" value="CGS"/>
    <property type="match status" value="1"/>
</dbReference>
<evidence type="ECO:0000256" key="3">
    <source>
        <dbReference type="HAMAP-Rule" id="MF_02056"/>
    </source>
</evidence>
<dbReference type="NCBIfam" id="TIGR01325">
    <property type="entry name" value="O_suc_HS_sulf"/>
    <property type="match status" value="1"/>
</dbReference>
<evidence type="ECO:0000256" key="2">
    <source>
        <dbReference type="ARBA" id="ARBA00022898"/>
    </source>
</evidence>
<dbReference type="RefSeq" id="WP_238745627.1">
    <property type="nucleotide sequence ID" value="NZ_JAKOOW010000007.1"/>
</dbReference>
<comment type="subunit">
    <text evidence="3">Homotetramer.</text>
</comment>
<dbReference type="Proteomes" id="UP001298424">
    <property type="component" value="Unassembled WGS sequence"/>
</dbReference>
<dbReference type="PANTHER" id="PTHR11808:SF80">
    <property type="entry name" value="CYSTATHIONINE GAMMA-LYASE"/>
    <property type="match status" value="1"/>
</dbReference>
<dbReference type="EMBL" id="JAKOOW010000007">
    <property type="protein sequence ID" value="MCG6503343.1"/>
    <property type="molecule type" value="Genomic_DNA"/>
</dbReference>
<organism evidence="5 6">
    <name type="scientific">Kingella pumchi</name>
    <dbReference type="NCBI Taxonomy" id="2779506"/>
    <lineage>
        <taxon>Bacteria</taxon>
        <taxon>Pseudomonadati</taxon>
        <taxon>Pseudomonadota</taxon>
        <taxon>Betaproteobacteria</taxon>
        <taxon>Neisseriales</taxon>
        <taxon>Neisseriaceae</taxon>
        <taxon>Kingella</taxon>
    </lineage>
</organism>
<comment type="caution">
    <text evidence="5">The sequence shown here is derived from an EMBL/GenBank/DDBJ whole genome shotgun (WGS) entry which is preliminary data.</text>
</comment>
<evidence type="ECO:0000256" key="1">
    <source>
        <dbReference type="ARBA" id="ARBA00001933"/>
    </source>
</evidence>
<keyword evidence="3" id="KW-0486">Methionine biosynthesis</keyword>
<reference evidence="5 6" key="1">
    <citation type="submission" date="2022-02" db="EMBL/GenBank/DDBJ databases">
        <title>Genome sequence data of Kingella unionensis sp. nov. strain CICC 24913 (CCUG 75125).</title>
        <authorList>
            <person name="Xiao M."/>
        </authorList>
    </citation>
    <scope>NUCLEOTIDE SEQUENCE [LARGE SCALE GENOMIC DNA]</scope>
    <source>
        <strain evidence="5 6">CICC 24913</strain>
    </source>
</reference>
<comment type="cofactor">
    <cofactor evidence="1 3 4">
        <name>pyridoxal 5'-phosphate</name>
        <dbReference type="ChEBI" id="CHEBI:597326"/>
    </cofactor>
</comment>
<protein>
    <recommendedName>
        <fullName evidence="3">O-succinylhomoserine sulfhydrylase</fullName>
        <shortName evidence="3">OSH sulfhydrylase</shortName>
        <shortName evidence="3">OSHS sulfhydrylase</shortName>
        <ecNumber evidence="3">2.5.1.-</ecNumber>
    </recommendedName>
</protein>